<proteinExistence type="predicted"/>
<organism evidence="2 3">
    <name type="scientific">Monosiga brevicollis</name>
    <name type="common">Choanoflagellate</name>
    <dbReference type="NCBI Taxonomy" id="81824"/>
    <lineage>
        <taxon>Eukaryota</taxon>
        <taxon>Choanoflagellata</taxon>
        <taxon>Craspedida</taxon>
        <taxon>Salpingoecidae</taxon>
        <taxon>Monosiga</taxon>
    </lineage>
</organism>
<evidence type="ECO:0000313" key="2">
    <source>
        <dbReference type="EMBL" id="EDQ90515.1"/>
    </source>
</evidence>
<dbReference type="OMA" id="MHGKGQY"/>
<name>A9UW77_MONBE</name>
<reference evidence="2 3" key="1">
    <citation type="journal article" date="2008" name="Nature">
        <title>The genome of the choanoflagellate Monosiga brevicollis and the origin of metazoans.</title>
        <authorList>
            <consortium name="JGI Sequencing"/>
            <person name="King N."/>
            <person name="Westbrook M.J."/>
            <person name="Young S.L."/>
            <person name="Kuo A."/>
            <person name="Abedin M."/>
            <person name="Chapman J."/>
            <person name="Fairclough S."/>
            <person name="Hellsten U."/>
            <person name="Isogai Y."/>
            <person name="Letunic I."/>
            <person name="Marr M."/>
            <person name="Pincus D."/>
            <person name="Putnam N."/>
            <person name="Rokas A."/>
            <person name="Wright K.J."/>
            <person name="Zuzow R."/>
            <person name="Dirks W."/>
            <person name="Good M."/>
            <person name="Goodstein D."/>
            <person name="Lemons D."/>
            <person name="Li W."/>
            <person name="Lyons J.B."/>
            <person name="Morris A."/>
            <person name="Nichols S."/>
            <person name="Richter D.J."/>
            <person name="Salamov A."/>
            <person name="Bork P."/>
            <person name="Lim W.A."/>
            <person name="Manning G."/>
            <person name="Miller W.T."/>
            <person name="McGinnis W."/>
            <person name="Shapiro H."/>
            <person name="Tjian R."/>
            <person name="Grigoriev I.V."/>
            <person name="Rokhsar D."/>
        </authorList>
    </citation>
    <scope>NUCLEOTIDE SEQUENCE [LARGE SCALE GENOMIC DNA]</scope>
    <source>
        <strain evidence="3">MX1 / ATCC 50154</strain>
    </source>
</reference>
<keyword evidence="1" id="KW-0677">Repeat</keyword>
<evidence type="ECO:0000313" key="3">
    <source>
        <dbReference type="Proteomes" id="UP000001357"/>
    </source>
</evidence>
<gene>
    <name evidence="2" type="ORF">MONBRDRAFT_16139</name>
</gene>
<dbReference type="Gene3D" id="2.20.110.10">
    <property type="entry name" value="Histone H3 K4-specific methyltransferase SET7/9 N-terminal domain"/>
    <property type="match status" value="2"/>
</dbReference>
<dbReference type="AlphaFoldDB" id="A9UW77"/>
<dbReference type="SUPFAM" id="SSF82185">
    <property type="entry name" value="Histone H3 K4-specific methyltransferase SET7/9 N-terminal domain"/>
    <property type="match status" value="2"/>
</dbReference>
<sequence>TYTGMWRQARPHGEGSMHCIDGRKYDGQFHNGLCHGYATLQSGPAASPIAMATGNWSRGLLHGHATVQYHNNDKYSGEWLGGERHGFGIITFSDGSTYHGGWQHDQRHGYGVFRAVEERYVGMWQQEQRSGPGLTKILPSLSS</sequence>
<dbReference type="GeneID" id="5889894"/>
<dbReference type="Proteomes" id="UP000001357">
    <property type="component" value="Unassembled WGS sequence"/>
</dbReference>
<dbReference type="EMBL" id="CH991547">
    <property type="protein sequence ID" value="EDQ90515.1"/>
    <property type="molecule type" value="Genomic_DNA"/>
</dbReference>
<dbReference type="SMART" id="SM00698">
    <property type="entry name" value="MORN"/>
    <property type="match status" value="6"/>
</dbReference>
<dbReference type="InParanoid" id="A9UW77"/>
<dbReference type="eggNOG" id="KOG0231">
    <property type="taxonomic scope" value="Eukaryota"/>
</dbReference>
<dbReference type="RefSeq" id="XP_001744566.1">
    <property type="nucleotide sequence ID" value="XM_001744514.1"/>
</dbReference>
<feature type="non-terminal residue" evidence="2">
    <location>
        <position position="1"/>
    </location>
</feature>
<dbReference type="KEGG" id="mbr:MONBRDRAFT_16139"/>
<keyword evidence="3" id="KW-1185">Reference proteome</keyword>
<dbReference type="STRING" id="81824.A9UW77"/>
<accession>A9UW77</accession>
<dbReference type="InterPro" id="IPR003409">
    <property type="entry name" value="MORN"/>
</dbReference>
<dbReference type="PANTHER" id="PTHR46089:SF2">
    <property type="entry name" value="ALSIN HOMOLOG"/>
    <property type="match status" value="1"/>
</dbReference>
<protein>
    <submittedName>
        <fullName evidence="2">Uncharacterized protein</fullName>
    </submittedName>
</protein>
<dbReference type="PANTHER" id="PTHR46089">
    <property type="entry name" value="ALSIN HOMOLOG"/>
    <property type="match status" value="1"/>
</dbReference>
<dbReference type="Pfam" id="PF02493">
    <property type="entry name" value="MORN"/>
    <property type="match status" value="5"/>
</dbReference>
<dbReference type="InterPro" id="IPR051984">
    <property type="entry name" value="Alsin"/>
</dbReference>
<evidence type="ECO:0000256" key="1">
    <source>
        <dbReference type="ARBA" id="ARBA00022737"/>
    </source>
</evidence>